<protein>
    <submittedName>
        <fullName evidence="1">Uncharacterized protein</fullName>
    </submittedName>
</protein>
<name>A0A5J9SXA5_9POAL</name>
<dbReference type="AlphaFoldDB" id="A0A5J9SXA5"/>
<evidence type="ECO:0000313" key="1">
    <source>
        <dbReference type="EMBL" id="TVU03602.1"/>
    </source>
</evidence>
<dbReference type="PANTHER" id="PTHR46023">
    <property type="entry name" value="LIPASE CLASS 3 PROTEIN-LIKE"/>
    <property type="match status" value="1"/>
</dbReference>
<accession>A0A5J9SXA5</accession>
<dbReference type="Proteomes" id="UP000324897">
    <property type="component" value="Unassembled WGS sequence"/>
</dbReference>
<reference evidence="1 2" key="1">
    <citation type="journal article" date="2019" name="Sci. Rep.">
        <title>A high-quality genome of Eragrostis curvula grass provides insights into Poaceae evolution and supports new strategies to enhance forage quality.</title>
        <authorList>
            <person name="Carballo J."/>
            <person name="Santos B.A.C.M."/>
            <person name="Zappacosta D."/>
            <person name="Garbus I."/>
            <person name="Selva J.P."/>
            <person name="Gallo C.A."/>
            <person name="Diaz A."/>
            <person name="Albertini E."/>
            <person name="Caccamo M."/>
            <person name="Echenique V."/>
        </authorList>
    </citation>
    <scope>NUCLEOTIDE SEQUENCE [LARGE SCALE GENOMIC DNA]</scope>
    <source>
        <strain evidence="2">cv. Victoria</strain>
        <tissue evidence="1">Leaf</tissue>
    </source>
</reference>
<sequence>MSMPEAILYLWMGLRLCMYFSNKPYNMFMEFGGYSAFLERNPMGGWLKFCVIVHLLKPTFTVVRDKEIPFHHVAVQEDHVSNLVLGYAHCGMVVAAR</sequence>
<dbReference type="OrthoDB" id="438440at2759"/>
<dbReference type="PANTHER" id="PTHR46023:SF1">
    <property type="entry name" value="OS12G0554500 PROTEIN"/>
    <property type="match status" value="1"/>
</dbReference>
<gene>
    <name evidence="1" type="ORF">EJB05_50789</name>
</gene>
<keyword evidence="2" id="KW-1185">Reference proteome</keyword>
<dbReference type="EMBL" id="RWGY01000163">
    <property type="protein sequence ID" value="TVU03602.1"/>
    <property type="molecule type" value="Genomic_DNA"/>
</dbReference>
<proteinExistence type="predicted"/>
<comment type="caution">
    <text evidence="1">The sequence shown here is derived from an EMBL/GenBank/DDBJ whole genome shotgun (WGS) entry which is preliminary data.</text>
</comment>
<dbReference type="Gramene" id="TVU03602">
    <property type="protein sequence ID" value="TVU03602"/>
    <property type="gene ID" value="EJB05_50789"/>
</dbReference>
<evidence type="ECO:0000313" key="2">
    <source>
        <dbReference type="Proteomes" id="UP000324897"/>
    </source>
</evidence>
<feature type="non-terminal residue" evidence="1">
    <location>
        <position position="1"/>
    </location>
</feature>
<organism evidence="1 2">
    <name type="scientific">Eragrostis curvula</name>
    <name type="common">weeping love grass</name>
    <dbReference type="NCBI Taxonomy" id="38414"/>
    <lineage>
        <taxon>Eukaryota</taxon>
        <taxon>Viridiplantae</taxon>
        <taxon>Streptophyta</taxon>
        <taxon>Embryophyta</taxon>
        <taxon>Tracheophyta</taxon>
        <taxon>Spermatophyta</taxon>
        <taxon>Magnoliopsida</taxon>
        <taxon>Liliopsida</taxon>
        <taxon>Poales</taxon>
        <taxon>Poaceae</taxon>
        <taxon>PACMAD clade</taxon>
        <taxon>Chloridoideae</taxon>
        <taxon>Eragrostideae</taxon>
        <taxon>Eragrostidinae</taxon>
        <taxon>Eragrostis</taxon>
    </lineage>
</organism>